<evidence type="ECO:0000256" key="1">
    <source>
        <dbReference type="SAM" id="MobiDB-lite"/>
    </source>
</evidence>
<dbReference type="Proteomes" id="UP000703269">
    <property type="component" value="Unassembled WGS sequence"/>
</dbReference>
<dbReference type="PANTHER" id="PTHR38248:SF2">
    <property type="entry name" value="FUNK1 11"/>
    <property type="match status" value="1"/>
</dbReference>
<dbReference type="AlphaFoldDB" id="A0A9P3LHJ8"/>
<dbReference type="InterPro" id="IPR011009">
    <property type="entry name" value="Kinase-like_dom_sf"/>
</dbReference>
<feature type="compositionally biased region" description="Basic and acidic residues" evidence="1">
    <location>
        <begin position="88"/>
        <end position="104"/>
    </location>
</feature>
<dbReference type="GO" id="GO:0004672">
    <property type="term" value="F:protein kinase activity"/>
    <property type="evidence" value="ECO:0007669"/>
    <property type="project" value="InterPro"/>
</dbReference>
<dbReference type="InterPro" id="IPR008266">
    <property type="entry name" value="Tyr_kinase_AS"/>
</dbReference>
<evidence type="ECO:0000313" key="3">
    <source>
        <dbReference type="EMBL" id="GJE94212.1"/>
    </source>
</evidence>
<organism evidence="3 4">
    <name type="scientific">Phanerochaete sordida</name>
    <dbReference type="NCBI Taxonomy" id="48140"/>
    <lineage>
        <taxon>Eukaryota</taxon>
        <taxon>Fungi</taxon>
        <taxon>Dikarya</taxon>
        <taxon>Basidiomycota</taxon>
        <taxon>Agaricomycotina</taxon>
        <taxon>Agaricomycetes</taxon>
        <taxon>Polyporales</taxon>
        <taxon>Phanerochaetaceae</taxon>
        <taxon>Phanerochaete</taxon>
    </lineage>
</organism>
<proteinExistence type="predicted"/>
<feature type="region of interest" description="Disordered" evidence="1">
    <location>
        <begin position="83"/>
        <end position="123"/>
    </location>
</feature>
<protein>
    <recommendedName>
        <fullName evidence="2">Fungal-type protein kinase domain-containing protein</fullName>
    </recommendedName>
</protein>
<dbReference type="EMBL" id="BPQB01000038">
    <property type="protein sequence ID" value="GJE94212.1"/>
    <property type="molecule type" value="Genomic_DNA"/>
</dbReference>
<gene>
    <name evidence="3" type="ORF">PsYK624_103800</name>
</gene>
<dbReference type="Gene3D" id="1.10.510.10">
    <property type="entry name" value="Transferase(Phosphotransferase) domain 1"/>
    <property type="match status" value="1"/>
</dbReference>
<feature type="region of interest" description="Disordered" evidence="1">
    <location>
        <begin position="743"/>
        <end position="851"/>
    </location>
</feature>
<feature type="domain" description="Fungal-type protein kinase" evidence="2">
    <location>
        <begin position="164"/>
        <end position="540"/>
    </location>
</feature>
<comment type="caution">
    <text evidence="3">The sequence shown here is derived from an EMBL/GenBank/DDBJ whole genome shotgun (WGS) entry which is preliminary data.</text>
</comment>
<feature type="region of interest" description="Disordered" evidence="1">
    <location>
        <begin position="692"/>
        <end position="726"/>
    </location>
</feature>
<reference evidence="3 4" key="1">
    <citation type="submission" date="2021-08" db="EMBL/GenBank/DDBJ databases">
        <title>Draft Genome Sequence of Phanerochaete sordida strain YK-624.</title>
        <authorList>
            <person name="Mori T."/>
            <person name="Dohra H."/>
            <person name="Suzuki T."/>
            <person name="Kawagishi H."/>
            <person name="Hirai H."/>
        </authorList>
    </citation>
    <scope>NUCLEOTIDE SEQUENCE [LARGE SCALE GENOMIC DNA]</scope>
    <source>
        <strain evidence="3 4">YK-624</strain>
    </source>
</reference>
<dbReference type="SUPFAM" id="SSF56112">
    <property type="entry name" value="Protein kinase-like (PK-like)"/>
    <property type="match status" value="1"/>
</dbReference>
<dbReference type="PROSITE" id="PS00109">
    <property type="entry name" value="PROTEIN_KINASE_TYR"/>
    <property type="match status" value="1"/>
</dbReference>
<accession>A0A9P3LHJ8</accession>
<dbReference type="InterPro" id="IPR040976">
    <property type="entry name" value="Pkinase_fungal"/>
</dbReference>
<feature type="compositionally biased region" description="Basic residues" evidence="1">
    <location>
        <begin position="842"/>
        <end position="851"/>
    </location>
</feature>
<feature type="compositionally biased region" description="Polar residues" evidence="1">
    <location>
        <begin position="692"/>
        <end position="705"/>
    </location>
</feature>
<keyword evidence="4" id="KW-1185">Reference proteome</keyword>
<evidence type="ECO:0000259" key="2">
    <source>
        <dbReference type="Pfam" id="PF17667"/>
    </source>
</evidence>
<name>A0A9P3LHJ8_9APHY</name>
<sequence>MRDPDVVGSVPPRDLLNELLPLDDKVLKKMPTTNKFSVILKKAHLESDMYLGICEAFKPLTPGLEWFLSTNKLGGNGVRGRPKIGCIDVEKRDPDRGHSDEDYGNHAQSSKGNTTDKKGKRKATGFVKSGCPFDWARYELGTEVKPRYEDDPFDDTDGKAPERTDVARKDRGKLYNYVREQFARSPRVCVFQLLIFGTYARILCYDKSGVLVTERFDFHEYPELLAEFLWRYSHSSRSQRGWDTTVERANAEEHNAFYDAVSTFLTTVGDIPAPVEGHDDAERSGFVCNAFDATLDQSYPTYKVSVSAPGYSTDLIIKRPFVQPYSPCGRSTKAYLAYDMKGKKLMILKDSWRTAHGTRESEAEIYQILIKHGVPNIPDVPYAEDVFDKRGDPQKSFVDSFSRREKTWKPKHHSRLRSHVHNRIVLPVAYPLWCARTSKELVQAIFDALTALKGAREAGFLHRDISVGNIMLDENGRGVLIDWDHGCRVARPIGENQESAGPPFRTGTWQFMSIRVLQNPDVRHIAEDDVESSYWVLLWVALKWFAHQQPPRPSRLFDQEGTIRDKNKSLPPVMVGGDSKYIFLLRGNAAHLGFASPPLDDLIQQVAETFYRLYSMRPTEVPEEYRDALMRCGVDSVLQLFRTALDREDWPIVLDRVAEEQYPKERPSDLAKEDAQLTTDTFGLWFTSGDGTQSFSSMPSRQQSEAESDGFLSAPTTPPETSDDELYLAGRGDAHLPATSLLHKAAAPRRRNPRRGNGPAPIYDLDDSDVDDPPSQNSSEDRTGPRPHRRRASFEELAQPPAASSSLRRKRESSEEPEPESEASSSHPDIARHAGQGASSVGRRKGKKRRT</sequence>
<dbReference type="PANTHER" id="PTHR38248">
    <property type="entry name" value="FUNK1 6"/>
    <property type="match status" value="1"/>
</dbReference>
<evidence type="ECO:0000313" key="4">
    <source>
        <dbReference type="Proteomes" id="UP000703269"/>
    </source>
</evidence>
<dbReference type="OrthoDB" id="3265188at2759"/>
<dbReference type="Pfam" id="PF17667">
    <property type="entry name" value="Pkinase_fungal"/>
    <property type="match status" value="1"/>
</dbReference>